<keyword evidence="8" id="KW-0547">Nucleotide-binding</keyword>
<gene>
    <name evidence="18" type="primary">cssS</name>
    <name evidence="18" type="ORF">SPSYN_01283</name>
</gene>
<dbReference type="InterPro" id="IPR004358">
    <property type="entry name" value="Sig_transdc_His_kin-like_C"/>
</dbReference>
<evidence type="ECO:0000259" key="17">
    <source>
        <dbReference type="PROSITE" id="PS50885"/>
    </source>
</evidence>
<dbReference type="SMART" id="SM00387">
    <property type="entry name" value="HATPase_c"/>
    <property type="match status" value="1"/>
</dbReference>
<dbReference type="CDD" id="cd06225">
    <property type="entry name" value="HAMP"/>
    <property type="match status" value="1"/>
</dbReference>
<dbReference type="FunFam" id="1.10.287.130:FF:000001">
    <property type="entry name" value="Two-component sensor histidine kinase"/>
    <property type="match status" value="1"/>
</dbReference>
<keyword evidence="12" id="KW-0902">Two-component regulatory system</keyword>
<accession>A0A9D2WR94</accession>
<feature type="transmembrane region" description="Helical" evidence="15">
    <location>
        <begin position="15"/>
        <end position="38"/>
    </location>
</feature>
<dbReference type="GO" id="GO:0005524">
    <property type="term" value="F:ATP binding"/>
    <property type="evidence" value="ECO:0007669"/>
    <property type="project" value="UniProtKB-KW"/>
</dbReference>
<proteinExistence type="predicted"/>
<dbReference type="Pfam" id="PF02518">
    <property type="entry name" value="HATPase_c"/>
    <property type="match status" value="1"/>
</dbReference>
<protein>
    <recommendedName>
        <fullName evidence="3">histidine kinase</fullName>
        <ecNumber evidence="3">2.7.13.3</ecNumber>
    </recommendedName>
</protein>
<dbReference type="InterPro" id="IPR050398">
    <property type="entry name" value="HssS/ArlS-like"/>
</dbReference>
<evidence type="ECO:0000256" key="13">
    <source>
        <dbReference type="ARBA" id="ARBA00023136"/>
    </source>
</evidence>
<keyword evidence="11 15" id="KW-1133">Transmembrane helix</keyword>
<keyword evidence="4" id="KW-1003">Cell membrane</keyword>
<dbReference type="SUPFAM" id="SSF55874">
    <property type="entry name" value="ATPase domain of HSP90 chaperone/DNA topoisomerase II/histidine kinase"/>
    <property type="match status" value="1"/>
</dbReference>
<dbReference type="PANTHER" id="PTHR45528:SF1">
    <property type="entry name" value="SENSOR HISTIDINE KINASE CPXA"/>
    <property type="match status" value="1"/>
</dbReference>
<evidence type="ECO:0000256" key="8">
    <source>
        <dbReference type="ARBA" id="ARBA00022741"/>
    </source>
</evidence>
<keyword evidence="6 18" id="KW-0808">Transferase</keyword>
<dbReference type="PROSITE" id="PS50109">
    <property type="entry name" value="HIS_KIN"/>
    <property type="match status" value="1"/>
</dbReference>
<name>A0A9D2WR94_9FIRM</name>
<keyword evidence="13 15" id="KW-0472">Membrane</keyword>
<dbReference type="Proteomes" id="UP000798488">
    <property type="component" value="Unassembled WGS sequence"/>
</dbReference>
<evidence type="ECO:0000313" key="19">
    <source>
        <dbReference type="Proteomes" id="UP000798488"/>
    </source>
</evidence>
<comment type="catalytic activity">
    <reaction evidence="1">
        <text>ATP + protein L-histidine = ADP + protein N-phospho-L-histidine.</text>
        <dbReference type="EC" id="2.7.13.3"/>
    </reaction>
</comment>
<dbReference type="FunFam" id="3.30.565.10:FF:000006">
    <property type="entry name" value="Sensor histidine kinase WalK"/>
    <property type="match status" value="1"/>
</dbReference>
<dbReference type="EMBL" id="LSRS01000003">
    <property type="protein sequence ID" value="KAF1085147.1"/>
    <property type="molecule type" value="Genomic_DNA"/>
</dbReference>
<dbReference type="Gene3D" id="1.10.287.130">
    <property type="match status" value="1"/>
</dbReference>
<evidence type="ECO:0000256" key="3">
    <source>
        <dbReference type="ARBA" id="ARBA00012438"/>
    </source>
</evidence>
<dbReference type="SUPFAM" id="SSF47384">
    <property type="entry name" value="Homodimeric domain of signal transducing histidine kinase"/>
    <property type="match status" value="1"/>
</dbReference>
<evidence type="ECO:0000256" key="12">
    <source>
        <dbReference type="ARBA" id="ARBA00023012"/>
    </source>
</evidence>
<feature type="domain" description="Histidine kinase" evidence="16">
    <location>
        <begin position="267"/>
        <end position="468"/>
    </location>
</feature>
<dbReference type="InterPro" id="IPR036890">
    <property type="entry name" value="HATPase_C_sf"/>
</dbReference>
<keyword evidence="19" id="KW-1185">Reference proteome</keyword>
<comment type="caution">
    <text evidence="18">The sequence shown here is derived from an EMBL/GenBank/DDBJ whole genome shotgun (WGS) entry which is preliminary data.</text>
</comment>
<evidence type="ECO:0000256" key="1">
    <source>
        <dbReference type="ARBA" id="ARBA00000085"/>
    </source>
</evidence>
<dbReference type="CDD" id="cd00075">
    <property type="entry name" value="HATPase"/>
    <property type="match status" value="1"/>
</dbReference>
<dbReference type="OrthoDB" id="9780718at2"/>
<evidence type="ECO:0000256" key="14">
    <source>
        <dbReference type="SAM" id="MobiDB-lite"/>
    </source>
</evidence>
<dbReference type="PROSITE" id="PS50885">
    <property type="entry name" value="HAMP"/>
    <property type="match status" value="1"/>
</dbReference>
<evidence type="ECO:0000256" key="2">
    <source>
        <dbReference type="ARBA" id="ARBA00004651"/>
    </source>
</evidence>
<evidence type="ECO:0000256" key="5">
    <source>
        <dbReference type="ARBA" id="ARBA00022553"/>
    </source>
</evidence>
<dbReference type="EC" id="2.7.13.3" evidence="3"/>
<dbReference type="Gene3D" id="3.30.565.10">
    <property type="entry name" value="Histidine kinase-like ATPase, C-terminal domain"/>
    <property type="match status" value="1"/>
</dbReference>
<dbReference type="SMART" id="SM00304">
    <property type="entry name" value="HAMP"/>
    <property type="match status" value="1"/>
</dbReference>
<dbReference type="Gene3D" id="6.10.340.10">
    <property type="match status" value="1"/>
</dbReference>
<evidence type="ECO:0000256" key="6">
    <source>
        <dbReference type="ARBA" id="ARBA00022679"/>
    </source>
</evidence>
<keyword evidence="5" id="KW-0597">Phosphoprotein</keyword>
<dbReference type="AlphaFoldDB" id="A0A9D2WR94"/>
<dbReference type="InterPro" id="IPR003660">
    <property type="entry name" value="HAMP_dom"/>
</dbReference>
<dbReference type="SMART" id="SM00388">
    <property type="entry name" value="HisKA"/>
    <property type="match status" value="1"/>
</dbReference>
<evidence type="ECO:0000313" key="18">
    <source>
        <dbReference type="EMBL" id="KAF1085147.1"/>
    </source>
</evidence>
<evidence type="ECO:0000256" key="4">
    <source>
        <dbReference type="ARBA" id="ARBA00022475"/>
    </source>
</evidence>
<dbReference type="GO" id="GO:0005886">
    <property type="term" value="C:plasma membrane"/>
    <property type="evidence" value="ECO:0007669"/>
    <property type="project" value="UniProtKB-SubCell"/>
</dbReference>
<evidence type="ECO:0000256" key="10">
    <source>
        <dbReference type="ARBA" id="ARBA00022840"/>
    </source>
</evidence>
<evidence type="ECO:0000259" key="16">
    <source>
        <dbReference type="PROSITE" id="PS50109"/>
    </source>
</evidence>
<evidence type="ECO:0000256" key="11">
    <source>
        <dbReference type="ARBA" id="ARBA00022989"/>
    </source>
</evidence>
<keyword evidence="9 18" id="KW-0418">Kinase</keyword>
<feature type="compositionally biased region" description="Pro residues" evidence="14">
    <location>
        <begin position="64"/>
        <end position="77"/>
    </location>
</feature>
<dbReference type="PANTHER" id="PTHR45528">
    <property type="entry name" value="SENSOR HISTIDINE KINASE CPXA"/>
    <property type="match status" value="1"/>
</dbReference>
<comment type="subcellular location">
    <subcellularLocation>
        <location evidence="2">Cell membrane</location>
        <topology evidence="2">Multi-pass membrane protein</topology>
    </subcellularLocation>
</comment>
<feature type="transmembrane region" description="Helical" evidence="15">
    <location>
        <begin position="185"/>
        <end position="209"/>
    </location>
</feature>
<dbReference type="PRINTS" id="PR00344">
    <property type="entry name" value="BCTRLSENSOR"/>
</dbReference>
<feature type="domain" description="HAMP" evidence="17">
    <location>
        <begin position="207"/>
        <end position="259"/>
    </location>
</feature>
<dbReference type="RefSeq" id="WP_161821653.1">
    <property type="nucleotide sequence ID" value="NZ_LSRS01000003.1"/>
</dbReference>
<reference evidence="18" key="1">
    <citation type="submission" date="2016-02" db="EMBL/GenBank/DDBJ databases">
        <title>Draft Genome Sequence of Sporotomaculum syntrophicum Strain FB, a Syntrophic Benzoate Degrader.</title>
        <authorList>
            <person name="Nobu M.K."/>
            <person name="Narihiro T."/>
            <person name="Qiu Y.-L."/>
            <person name="Ohashi A."/>
            <person name="Liu W.-T."/>
            <person name="Yuji S."/>
        </authorList>
    </citation>
    <scope>NUCLEOTIDE SEQUENCE</scope>
    <source>
        <strain evidence="18">FB</strain>
    </source>
</reference>
<evidence type="ECO:0000256" key="7">
    <source>
        <dbReference type="ARBA" id="ARBA00022692"/>
    </source>
</evidence>
<dbReference type="Pfam" id="PF00512">
    <property type="entry name" value="HisKA"/>
    <property type="match status" value="1"/>
</dbReference>
<keyword evidence="7 15" id="KW-0812">Transmembrane</keyword>
<dbReference type="CDD" id="cd00082">
    <property type="entry name" value="HisKA"/>
    <property type="match status" value="1"/>
</dbReference>
<dbReference type="InterPro" id="IPR036097">
    <property type="entry name" value="HisK_dim/P_sf"/>
</dbReference>
<feature type="region of interest" description="Disordered" evidence="14">
    <location>
        <begin position="63"/>
        <end position="83"/>
    </location>
</feature>
<evidence type="ECO:0000256" key="9">
    <source>
        <dbReference type="ARBA" id="ARBA00022777"/>
    </source>
</evidence>
<organism evidence="18 19">
    <name type="scientific">Sporotomaculum syntrophicum</name>
    <dbReference type="NCBI Taxonomy" id="182264"/>
    <lineage>
        <taxon>Bacteria</taxon>
        <taxon>Bacillati</taxon>
        <taxon>Bacillota</taxon>
        <taxon>Clostridia</taxon>
        <taxon>Eubacteriales</taxon>
        <taxon>Desulfallaceae</taxon>
        <taxon>Sporotomaculum</taxon>
    </lineage>
</organism>
<dbReference type="InterPro" id="IPR003661">
    <property type="entry name" value="HisK_dim/P_dom"/>
</dbReference>
<evidence type="ECO:0000256" key="15">
    <source>
        <dbReference type="SAM" id="Phobius"/>
    </source>
</evidence>
<dbReference type="GO" id="GO:0000155">
    <property type="term" value="F:phosphorelay sensor kinase activity"/>
    <property type="evidence" value="ECO:0007669"/>
    <property type="project" value="InterPro"/>
</dbReference>
<keyword evidence="10" id="KW-0067">ATP-binding</keyword>
<dbReference type="InterPro" id="IPR003594">
    <property type="entry name" value="HATPase_dom"/>
</dbReference>
<sequence>MSNISGRKISIRTRILVMVLSLIAFIFLMVLTVFNLLVGEYIKSSVNEQLKDARKLVHYEAIPPKLPSDRQPPPSPESIPDMRRLPVGPMDKAEVMVVSDNYELIFPNSSMAFIQKFDEITALAAQLKHEQVDLQSSEITRVKASDREYYFVSAKMQPNPLGSVSYLVYYIDMTAIKSFASRINIVLLAVMGIAGILAVTLSFFLSGLIAKPVRELTRFAMRIGKGDFSRNTFNYSDIELAELAESMNKAAAQLDTYDKEQKQFFQNVSHELRTPLQVIKCNAEGIEQRILDPEKSSRVIISETDRLSEMVEDSLYLSRIDNITTGSKIEEYDLRELLSNCVERQRSLATDRNIQFVFRFDDQQVNMCCDEKHMSRAFSNLISNAIRYAKTGITLTCHQVSGRITISVADDGKGISNEDLPHIFDRFYKGNGGNYGIGLSIVKSVVEQHHGNIEAQNTGMGTLFTITF</sequence>
<dbReference type="Pfam" id="PF00672">
    <property type="entry name" value="HAMP"/>
    <property type="match status" value="1"/>
</dbReference>
<dbReference type="InterPro" id="IPR005467">
    <property type="entry name" value="His_kinase_dom"/>
</dbReference>